<name>A0ABW5A2Z6_9BACL</name>
<evidence type="ECO:0000313" key="2">
    <source>
        <dbReference type="EMBL" id="MFD2171931.1"/>
    </source>
</evidence>
<gene>
    <name evidence="2" type="ORF">ACFSOY_18360</name>
</gene>
<accession>A0ABW5A2Z6</accession>
<dbReference type="InterPro" id="IPR023090">
    <property type="entry name" value="UPF0702_alpha/beta_dom_sf"/>
</dbReference>
<feature type="domain" description="YetF C-terminal" evidence="1">
    <location>
        <begin position="7"/>
        <end position="61"/>
    </location>
</feature>
<evidence type="ECO:0000259" key="1">
    <source>
        <dbReference type="Pfam" id="PF04239"/>
    </source>
</evidence>
<dbReference type="Gene3D" id="3.30.240.20">
    <property type="entry name" value="bsu07140 like domains"/>
    <property type="match status" value="1"/>
</dbReference>
<dbReference type="InterPro" id="IPR007353">
    <property type="entry name" value="DUF421"/>
</dbReference>
<evidence type="ECO:0000313" key="3">
    <source>
        <dbReference type="Proteomes" id="UP001597343"/>
    </source>
</evidence>
<reference evidence="3" key="1">
    <citation type="journal article" date="2019" name="Int. J. Syst. Evol. Microbiol.">
        <title>The Global Catalogue of Microorganisms (GCM) 10K type strain sequencing project: providing services to taxonomists for standard genome sequencing and annotation.</title>
        <authorList>
            <consortium name="The Broad Institute Genomics Platform"/>
            <consortium name="The Broad Institute Genome Sequencing Center for Infectious Disease"/>
            <person name="Wu L."/>
            <person name="Ma J."/>
        </authorList>
    </citation>
    <scope>NUCLEOTIDE SEQUENCE [LARGE SCALE GENOMIC DNA]</scope>
    <source>
        <strain evidence="3">CGMCC 1.13574</strain>
    </source>
</reference>
<comment type="caution">
    <text evidence="2">The sequence shown here is derived from an EMBL/GenBank/DDBJ whole genome shotgun (WGS) entry which is preliminary data.</text>
</comment>
<protein>
    <submittedName>
        <fullName evidence="2">YetF domain-containing protein</fullName>
    </submittedName>
</protein>
<dbReference type="RefSeq" id="WP_386049159.1">
    <property type="nucleotide sequence ID" value="NZ_JBHUIO010000011.1"/>
</dbReference>
<dbReference type="Pfam" id="PF04239">
    <property type="entry name" value="DUF421"/>
    <property type="match status" value="1"/>
</dbReference>
<keyword evidence="3" id="KW-1185">Reference proteome</keyword>
<dbReference type="Proteomes" id="UP001597343">
    <property type="component" value="Unassembled WGS sequence"/>
</dbReference>
<organism evidence="2 3">
    <name type="scientific">Tumebacillus lipolyticus</name>
    <dbReference type="NCBI Taxonomy" id="1280370"/>
    <lineage>
        <taxon>Bacteria</taxon>
        <taxon>Bacillati</taxon>
        <taxon>Bacillota</taxon>
        <taxon>Bacilli</taxon>
        <taxon>Bacillales</taxon>
        <taxon>Alicyclobacillaceae</taxon>
        <taxon>Tumebacillus</taxon>
    </lineage>
</organism>
<dbReference type="EMBL" id="JBHUIO010000011">
    <property type="protein sequence ID" value="MFD2171931.1"/>
    <property type="molecule type" value="Genomic_DNA"/>
</dbReference>
<sequence length="63" mass="7551">MEEELAKPMHLVRHGKLVYENLMRLGKSEPWVREMLSQLQIYDVRDVRYALLDPIGRVHVLYD</sequence>
<proteinExistence type="predicted"/>